<keyword evidence="3" id="KW-1185">Reference proteome</keyword>
<accession>A0A4Z2GIT7</accession>
<feature type="region of interest" description="Disordered" evidence="1">
    <location>
        <begin position="125"/>
        <end position="151"/>
    </location>
</feature>
<gene>
    <name evidence="2" type="ORF">EYF80_036433</name>
</gene>
<sequence length="151" mass="17149">MNSGSGVPSCSITLFHWSMSGVAGLEPERTAAGFLRYLGLRVEQSKRRAEGQKDTTLRKERRTSAGSILQVYEVNDKRSNDGVAVKKLIYETRMNQSVHRTHLVPGEPTWFQENPPGSWRTHLVPGEPTWQPSQKPSKRPTRERRIPNNKI</sequence>
<name>A0A4Z2GIT7_9TELE</name>
<protein>
    <submittedName>
        <fullName evidence="2">Uncharacterized protein</fullName>
    </submittedName>
</protein>
<evidence type="ECO:0000256" key="1">
    <source>
        <dbReference type="SAM" id="MobiDB-lite"/>
    </source>
</evidence>
<reference evidence="2 3" key="1">
    <citation type="submission" date="2019-03" db="EMBL/GenBank/DDBJ databases">
        <title>First draft genome of Liparis tanakae, snailfish: a comprehensive survey of snailfish specific genes.</title>
        <authorList>
            <person name="Kim W."/>
            <person name="Song I."/>
            <person name="Jeong J.-H."/>
            <person name="Kim D."/>
            <person name="Kim S."/>
            <person name="Ryu S."/>
            <person name="Song J.Y."/>
            <person name="Lee S.K."/>
        </authorList>
    </citation>
    <scope>NUCLEOTIDE SEQUENCE [LARGE SCALE GENOMIC DNA]</scope>
    <source>
        <tissue evidence="2">Muscle</tissue>
    </source>
</reference>
<organism evidence="2 3">
    <name type="scientific">Liparis tanakae</name>
    <name type="common">Tanaka's snailfish</name>
    <dbReference type="NCBI Taxonomy" id="230148"/>
    <lineage>
        <taxon>Eukaryota</taxon>
        <taxon>Metazoa</taxon>
        <taxon>Chordata</taxon>
        <taxon>Craniata</taxon>
        <taxon>Vertebrata</taxon>
        <taxon>Euteleostomi</taxon>
        <taxon>Actinopterygii</taxon>
        <taxon>Neopterygii</taxon>
        <taxon>Teleostei</taxon>
        <taxon>Neoteleostei</taxon>
        <taxon>Acanthomorphata</taxon>
        <taxon>Eupercaria</taxon>
        <taxon>Perciformes</taxon>
        <taxon>Cottioidei</taxon>
        <taxon>Cottales</taxon>
        <taxon>Liparidae</taxon>
        <taxon>Liparis</taxon>
    </lineage>
</organism>
<comment type="caution">
    <text evidence="2">The sequence shown here is derived from an EMBL/GenBank/DDBJ whole genome shotgun (WGS) entry which is preliminary data.</text>
</comment>
<proteinExistence type="predicted"/>
<dbReference type="Proteomes" id="UP000314294">
    <property type="component" value="Unassembled WGS sequence"/>
</dbReference>
<evidence type="ECO:0000313" key="2">
    <source>
        <dbReference type="EMBL" id="TNN53366.1"/>
    </source>
</evidence>
<dbReference type="EMBL" id="SRLO01000518">
    <property type="protein sequence ID" value="TNN53366.1"/>
    <property type="molecule type" value="Genomic_DNA"/>
</dbReference>
<dbReference type="AlphaFoldDB" id="A0A4Z2GIT7"/>
<evidence type="ECO:0000313" key="3">
    <source>
        <dbReference type="Proteomes" id="UP000314294"/>
    </source>
</evidence>